<comment type="subcellular location">
    <subcellularLocation>
        <location evidence="2">Cell membrane</location>
    </subcellularLocation>
</comment>
<dbReference type="CDD" id="cd00082">
    <property type="entry name" value="HisKA"/>
    <property type="match status" value="1"/>
</dbReference>
<evidence type="ECO:0000256" key="2">
    <source>
        <dbReference type="ARBA" id="ARBA00004236"/>
    </source>
</evidence>
<dbReference type="SUPFAM" id="SSF55874">
    <property type="entry name" value="ATPase domain of HSP90 chaperone/DNA topoisomerase II/histidine kinase"/>
    <property type="match status" value="1"/>
</dbReference>
<keyword evidence="12" id="KW-0812">Transmembrane</keyword>
<organism evidence="14 15">
    <name type="scientific">Stieleria marina</name>
    <dbReference type="NCBI Taxonomy" id="1930275"/>
    <lineage>
        <taxon>Bacteria</taxon>
        <taxon>Pseudomonadati</taxon>
        <taxon>Planctomycetota</taxon>
        <taxon>Planctomycetia</taxon>
        <taxon>Pirellulales</taxon>
        <taxon>Pirellulaceae</taxon>
        <taxon>Stieleria</taxon>
    </lineage>
</organism>
<dbReference type="InterPro" id="IPR036890">
    <property type="entry name" value="HATPase_C_sf"/>
</dbReference>
<dbReference type="EC" id="2.7.13.3" evidence="3"/>
<dbReference type="PROSITE" id="PS50109">
    <property type="entry name" value="HIS_KIN"/>
    <property type="match status" value="1"/>
</dbReference>
<feature type="transmembrane region" description="Helical" evidence="12">
    <location>
        <begin position="97"/>
        <end position="115"/>
    </location>
</feature>
<gene>
    <name evidence="14" type="primary">pleC</name>
    <name evidence="14" type="ORF">K239x_40860</name>
</gene>
<comment type="catalytic activity">
    <reaction evidence="1">
        <text>ATP + protein L-histidine = ADP + protein N-phospho-L-histidine.</text>
        <dbReference type="EC" id="2.7.13.3"/>
    </reaction>
</comment>
<keyword evidence="8" id="KW-0418">Kinase</keyword>
<feature type="transmembrane region" description="Helical" evidence="12">
    <location>
        <begin position="62"/>
        <end position="82"/>
    </location>
</feature>
<keyword evidence="15" id="KW-1185">Reference proteome</keyword>
<dbReference type="OrthoDB" id="9813151at2"/>
<dbReference type="PRINTS" id="PR00344">
    <property type="entry name" value="BCTRLSENSOR"/>
</dbReference>
<accession>A0A517NY81</accession>
<dbReference type="InterPro" id="IPR005467">
    <property type="entry name" value="His_kinase_dom"/>
</dbReference>
<dbReference type="CDD" id="cd00075">
    <property type="entry name" value="HATPase"/>
    <property type="match status" value="1"/>
</dbReference>
<dbReference type="Proteomes" id="UP000319817">
    <property type="component" value="Chromosome"/>
</dbReference>
<evidence type="ECO:0000256" key="4">
    <source>
        <dbReference type="ARBA" id="ARBA00022475"/>
    </source>
</evidence>
<dbReference type="Gene3D" id="1.10.287.130">
    <property type="match status" value="1"/>
</dbReference>
<evidence type="ECO:0000256" key="11">
    <source>
        <dbReference type="ARBA" id="ARBA00023136"/>
    </source>
</evidence>
<feature type="transmembrane region" description="Helical" evidence="12">
    <location>
        <begin position="12"/>
        <end position="32"/>
    </location>
</feature>
<evidence type="ECO:0000259" key="13">
    <source>
        <dbReference type="PROSITE" id="PS50109"/>
    </source>
</evidence>
<keyword evidence="7" id="KW-0547">Nucleotide-binding</keyword>
<dbReference type="SMART" id="SM00388">
    <property type="entry name" value="HisKA"/>
    <property type="match status" value="1"/>
</dbReference>
<evidence type="ECO:0000313" key="14">
    <source>
        <dbReference type="EMBL" id="QDT12078.1"/>
    </source>
</evidence>
<evidence type="ECO:0000256" key="5">
    <source>
        <dbReference type="ARBA" id="ARBA00022553"/>
    </source>
</evidence>
<dbReference type="GO" id="GO:0000155">
    <property type="term" value="F:phosphorelay sensor kinase activity"/>
    <property type="evidence" value="ECO:0007669"/>
    <property type="project" value="InterPro"/>
</dbReference>
<dbReference type="AlphaFoldDB" id="A0A517NY81"/>
<dbReference type="PANTHER" id="PTHR43047:SF72">
    <property type="entry name" value="OSMOSENSING HISTIDINE PROTEIN KINASE SLN1"/>
    <property type="match status" value="1"/>
</dbReference>
<evidence type="ECO:0000313" key="15">
    <source>
        <dbReference type="Proteomes" id="UP000319817"/>
    </source>
</evidence>
<dbReference type="InterPro" id="IPR003594">
    <property type="entry name" value="HATPase_dom"/>
</dbReference>
<dbReference type="GO" id="GO:0009927">
    <property type="term" value="F:histidine phosphotransfer kinase activity"/>
    <property type="evidence" value="ECO:0007669"/>
    <property type="project" value="TreeGrafter"/>
</dbReference>
<dbReference type="RefSeq" id="WP_145419809.1">
    <property type="nucleotide sequence ID" value="NZ_CP036526.1"/>
</dbReference>
<reference evidence="14 15" key="1">
    <citation type="submission" date="2019-02" db="EMBL/GenBank/DDBJ databases">
        <title>Deep-cultivation of Planctomycetes and their phenomic and genomic characterization uncovers novel biology.</title>
        <authorList>
            <person name="Wiegand S."/>
            <person name="Jogler M."/>
            <person name="Boedeker C."/>
            <person name="Pinto D."/>
            <person name="Vollmers J."/>
            <person name="Rivas-Marin E."/>
            <person name="Kohn T."/>
            <person name="Peeters S.H."/>
            <person name="Heuer A."/>
            <person name="Rast P."/>
            <person name="Oberbeckmann S."/>
            <person name="Bunk B."/>
            <person name="Jeske O."/>
            <person name="Meyerdierks A."/>
            <person name="Storesund J.E."/>
            <person name="Kallscheuer N."/>
            <person name="Luecker S."/>
            <person name="Lage O.M."/>
            <person name="Pohl T."/>
            <person name="Merkel B.J."/>
            <person name="Hornburger P."/>
            <person name="Mueller R.-W."/>
            <person name="Bruemmer F."/>
            <person name="Labrenz M."/>
            <person name="Spormann A.M."/>
            <person name="Op den Camp H."/>
            <person name="Overmann J."/>
            <person name="Amann R."/>
            <person name="Jetten M.S.M."/>
            <person name="Mascher T."/>
            <person name="Medema M.H."/>
            <person name="Devos D.P."/>
            <person name="Kaster A.-K."/>
            <person name="Ovreas L."/>
            <person name="Rohde M."/>
            <person name="Galperin M.Y."/>
            <person name="Jogler C."/>
        </authorList>
    </citation>
    <scope>NUCLEOTIDE SEQUENCE [LARGE SCALE GENOMIC DNA]</scope>
    <source>
        <strain evidence="14 15">K23_9</strain>
    </source>
</reference>
<dbReference type="Gene3D" id="3.30.565.10">
    <property type="entry name" value="Histidine kinase-like ATPase, C-terminal domain"/>
    <property type="match status" value="1"/>
</dbReference>
<dbReference type="Pfam" id="PF00512">
    <property type="entry name" value="HisKA"/>
    <property type="match status" value="1"/>
</dbReference>
<dbReference type="InterPro" id="IPR004358">
    <property type="entry name" value="Sig_transdc_His_kin-like_C"/>
</dbReference>
<keyword evidence="6 14" id="KW-0808">Transferase</keyword>
<dbReference type="GO" id="GO:0005886">
    <property type="term" value="C:plasma membrane"/>
    <property type="evidence" value="ECO:0007669"/>
    <property type="project" value="UniProtKB-SubCell"/>
</dbReference>
<evidence type="ECO:0000256" key="10">
    <source>
        <dbReference type="ARBA" id="ARBA00023012"/>
    </source>
</evidence>
<feature type="transmembrane region" description="Helical" evidence="12">
    <location>
        <begin position="38"/>
        <end position="55"/>
    </location>
</feature>
<dbReference type="InterPro" id="IPR003661">
    <property type="entry name" value="HisK_dim/P_dom"/>
</dbReference>
<keyword evidence="11 12" id="KW-0472">Membrane</keyword>
<keyword evidence="5" id="KW-0597">Phosphoprotein</keyword>
<protein>
    <recommendedName>
        <fullName evidence="3">histidine kinase</fullName>
        <ecNumber evidence="3">2.7.13.3</ecNumber>
    </recommendedName>
</protein>
<dbReference type="FunFam" id="3.30.565.10:FF:000023">
    <property type="entry name" value="PAS domain-containing sensor histidine kinase"/>
    <property type="match status" value="1"/>
</dbReference>
<keyword evidence="9" id="KW-0067">ATP-binding</keyword>
<keyword evidence="4" id="KW-1003">Cell membrane</keyword>
<dbReference type="Pfam" id="PF02518">
    <property type="entry name" value="HATPase_c"/>
    <property type="match status" value="1"/>
</dbReference>
<dbReference type="InterPro" id="IPR036097">
    <property type="entry name" value="HisK_dim/P_sf"/>
</dbReference>
<dbReference type="PANTHER" id="PTHR43047">
    <property type="entry name" value="TWO-COMPONENT HISTIDINE PROTEIN KINASE"/>
    <property type="match status" value="1"/>
</dbReference>
<dbReference type="SMART" id="SM00387">
    <property type="entry name" value="HATPase_c"/>
    <property type="match status" value="1"/>
</dbReference>
<evidence type="ECO:0000256" key="7">
    <source>
        <dbReference type="ARBA" id="ARBA00022741"/>
    </source>
</evidence>
<evidence type="ECO:0000256" key="6">
    <source>
        <dbReference type="ARBA" id="ARBA00022679"/>
    </source>
</evidence>
<keyword evidence="10" id="KW-0902">Two-component regulatory system</keyword>
<evidence type="ECO:0000256" key="8">
    <source>
        <dbReference type="ARBA" id="ARBA00022777"/>
    </source>
</evidence>
<evidence type="ECO:0000256" key="3">
    <source>
        <dbReference type="ARBA" id="ARBA00012438"/>
    </source>
</evidence>
<name>A0A517NY81_9BACT</name>
<feature type="domain" description="Histidine kinase" evidence="13">
    <location>
        <begin position="144"/>
        <end position="362"/>
    </location>
</feature>
<dbReference type="EMBL" id="CP036526">
    <property type="protein sequence ID" value="QDT12078.1"/>
    <property type="molecule type" value="Genomic_DNA"/>
</dbReference>
<proteinExistence type="predicted"/>
<dbReference type="GO" id="GO:0005524">
    <property type="term" value="F:ATP binding"/>
    <property type="evidence" value="ECO:0007669"/>
    <property type="project" value="UniProtKB-KW"/>
</dbReference>
<evidence type="ECO:0000256" key="12">
    <source>
        <dbReference type="SAM" id="Phobius"/>
    </source>
</evidence>
<evidence type="ECO:0000256" key="9">
    <source>
        <dbReference type="ARBA" id="ARBA00022840"/>
    </source>
</evidence>
<evidence type="ECO:0000256" key="1">
    <source>
        <dbReference type="ARBA" id="ARBA00000085"/>
    </source>
</evidence>
<sequence length="390" mass="42591">MDSIKTPLSKLFSAEVLIFALAVSFMAAMHTFAFGDRMMLIMYYLAAVGSAYALFNRQAIGLASAVVAILAATMFAELYYSAEPDTWNPVFDWARDMIGLGSLMYLTVRLMIACYKMQREEKRRLLQSKIEVQLVAMRAEALRQTSHEVRTPLSTITAISETLLDGSTGELTGDQREFVEDIDEAAQHLLALVNDILDYAKAEAGMIRLAPQPVALTELVDQCVTMVTPRAKAAGVSVTAQVDPKLSEVTADPLRLRQILLNLLSNAIKYNSEGGNVIVRIRPDGESDFRISVRDTGRGIAPEHLEHLFEPYYQAAIADQGIGTGLGLAIIKHLTELHGGTIDVESVVGTGTMFAVKLPVETVACEDPEPNAQPTMITKVEVPTIELMGV</sequence>
<dbReference type="SUPFAM" id="SSF47384">
    <property type="entry name" value="Homodimeric domain of signal transducing histidine kinase"/>
    <property type="match status" value="1"/>
</dbReference>
<keyword evidence="12" id="KW-1133">Transmembrane helix</keyword>